<dbReference type="InterPro" id="IPR029039">
    <property type="entry name" value="Flavoprotein-like_sf"/>
</dbReference>
<evidence type="ECO:0000256" key="1">
    <source>
        <dbReference type="ARBA" id="ARBA00022630"/>
    </source>
</evidence>
<keyword evidence="4 7" id="KW-0560">Oxidoreductase</keyword>
<accession>A0A1T4UX59</accession>
<dbReference type="SUPFAM" id="SSF52218">
    <property type="entry name" value="Flavoproteins"/>
    <property type="match status" value="1"/>
</dbReference>
<dbReference type="EC" id="1.3.5.3" evidence="7"/>
<dbReference type="InterPro" id="IPR026816">
    <property type="entry name" value="Flavodoxin_dom"/>
</dbReference>
<name>A0A1T4UX59_9GAMM</name>
<dbReference type="GO" id="GO:0005886">
    <property type="term" value="C:plasma membrane"/>
    <property type="evidence" value="ECO:0007669"/>
    <property type="project" value="UniProtKB-SubCell"/>
</dbReference>
<evidence type="ECO:0000256" key="5">
    <source>
        <dbReference type="ARBA" id="ARBA00023136"/>
    </source>
</evidence>
<protein>
    <recommendedName>
        <fullName evidence="7">Protoporphyrinogen IX dehydrogenase [quinone]</fullName>
        <ecNumber evidence="7">1.3.5.3</ecNumber>
    </recommendedName>
    <alternativeName>
        <fullName evidence="7">Protoporphyrinogen IX dehydrogenase [menaquinone]</fullName>
    </alternativeName>
    <alternativeName>
        <fullName evidence="7">Protoporphyrinogen IX dehydrogenase [ubiquinone]</fullName>
    </alternativeName>
    <alternativeName>
        <fullName evidence="7">Protoporphyrinogen oxidase</fullName>
        <shortName evidence="7">PPO</shortName>
    </alternativeName>
</protein>
<proteinExistence type="inferred from homology"/>
<dbReference type="Gene3D" id="3.40.50.360">
    <property type="match status" value="1"/>
</dbReference>
<keyword evidence="7" id="KW-1003">Cell membrane</keyword>
<evidence type="ECO:0000313" key="9">
    <source>
        <dbReference type="EMBL" id="SKA57272.1"/>
    </source>
</evidence>
<evidence type="ECO:0000259" key="8">
    <source>
        <dbReference type="Pfam" id="PF12724"/>
    </source>
</evidence>
<dbReference type="GO" id="GO:0070819">
    <property type="term" value="F:menaquinone-dependent protoporphyrinogen oxidase activity"/>
    <property type="evidence" value="ECO:0007669"/>
    <property type="project" value="UniProtKB-UniRule"/>
</dbReference>
<keyword evidence="5" id="KW-0472">Membrane</keyword>
<dbReference type="InterPro" id="IPR044264">
    <property type="entry name" value="HemG"/>
</dbReference>
<keyword evidence="6 7" id="KW-0627">Porphyrin biosynthesis</keyword>
<dbReference type="GO" id="GO:0004729">
    <property type="term" value="F:oxygen-dependent protoporphyrinogen oxidase activity"/>
    <property type="evidence" value="ECO:0007669"/>
    <property type="project" value="InterPro"/>
</dbReference>
<dbReference type="UniPathway" id="UPA00251">
    <property type="reaction ID" value="UER00324"/>
</dbReference>
<evidence type="ECO:0000256" key="7">
    <source>
        <dbReference type="HAMAP-Rule" id="MF_00853"/>
    </source>
</evidence>
<dbReference type="GO" id="GO:0010181">
    <property type="term" value="F:FMN binding"/>
    <property type="evidence" value="ECO:0007669"/>
    <property type="project" value="UniProtKB-UniRule"/>
</dbReference>
<dbReference type="InterPro" id="IPR052200">
    <property type="entry name" value="Protoporphyrinogen_IX_DH"/>
</dbReference>
<comment type="catalytic activity">
    <reaction evidence="7">
        <text>protoporphyrinogen IX + 3 a ubiquinone = protoporphyrin IX + 3 a ubiquinol</text>
        <dbReference type="Rhea" id="RHEA:63936"/>
        <dbReference type="Rhea" id="RHEA-COMP:9565"/>
        <dbReference type="Rhea" id="RHEA-COMP:9566"/>
        <dbReference type="ChEBI" id="CHEBI:16389"/>
        <dbReference type="ChEBI" id="CHEBI:17976"/>
        <dbReference type="ChEBI" id="CHEBI:57306"/>
        <dbReference type="ChEBI" id="CHEBI:57307"/>
    </reaction>
</comment>
<comment type="catalytic activity">
    <reaction evidence="7">
        <text>protoporphyrinogen IX + 3 a quinone = protoporphyrin IX + 3 a quinol</text>
        <dbReference type="Rhea" id="RHEA:65032"/>
        <dbReference type="ChEBI" id="CHEBI:24646"/>
        <dbReference type="ChEBI" id="CHEBI:57306"/>
        <dbReference type="ChEBI" id="CHEBI:57307"/>
        <dbReference type="ChEBI" id="CHEBI:132124"/>
        <dbReference type="EC" id="1.3.5.3"/>
    </reaction>
</comment>
<keyword evidence="2 7" id="KW-0288">FMN</keyword>
<dbReference type="PANTHER" id="PTHR38030:SF2">
    <property type="entry name" value="PROTOPORPHYRINOGEN IX DEHYDROGENASE [QUINONE]"/>
    <property type="match status" value="1"/>
</dbReference>
<dbReference type="RefSeq" id="WP_080176503.1">
    <property type="nucleotide sequence ID" value="NZ_AP024854.1"/>
</dbReference>
<dbReference type="NCBIfam" id="NF008316">
    <property type="entry name" value="PRK11104.1"/>
    <property type="match status" value="1"/>
</dbReference>
<comment type="function">
    <text evidence="7">Catalyzes the 6-electron oxidation of protoporphyrinogen IX to form protoporphyrin IX; under anaerobic conditions uses menaquinone as an electron acceptor, under aerobic conditions uses ubiquinone as an electron acceptor.</text>
</comment>
<sequence>MEKVLLLHSSCEGQTIKILNHIEQDLGEQYQCDYADIHAKQKIDFSGYDRILIGASVRYGHLNKKLYQFIEQNAASLDQEKVAFFCVNLTARKEGKDTPATSAYMKKFLLKSPWHPKMMAVFAGALRYPRYNFFDRTMIKLIMKLTGGETDTTQEVEYTNWQKVSEFSRQFRVL</sequence>
<dbReference type="HAMAP" id="MF_00853">
    <property type="entry name" value="HemG"/>
    <property type="match status" value="1"/>
</dbReference>
<keyword evidence="1 7" id="KW-0285">Flavoprotein</keyword>
<evidence type="ECO:0000256" key="2">
    <source>
        <dbReference type="ARBA" id="ARBA00022643"/>
    </source>
</evidence>
<feature type="domain" description="Flavodoxin" evidence="8">
    <location>
        <begin position="5"/>
        <end position="152"/>
    </location>
</feature>
<reference evidence="9 10" key="1">
    <citation type="submission" date="2017-02" db="EMBL/GenBank/DDBJ databases">
        <authorList>
            <person name="Peterson S.W."/>
        </authorList>
    </citation>
    <scope>NUCLEOTIDE SEQUENCE [LARGE SCALE GENOMIC DNA]</scope>
    <source>
        <strain evidence="9 10">CECT 9189</strain>
    </source>
</reference>
<comment type="catalytic activity">
    <reaction evidence="7">
        <text>protoporphyrinogen IX + 3 a menaquinone = protoporphyrin IX + 3 a menaquinol</text>
        <dbReference type="Rhea" id="RHEA:27409"/>
        <dbReference type="Rhea" id="RHEA-COMP:9537"/>
        <dbReference type="Rhea" id="RHEA-COMP:9539"/>
        <dbReference type="ChEBI" id="CHEBI:16374"/>
        <dbReference type="ChEBI" id="CHEBI:18151"/>
        <dbReference type="ChEBI" id="CHEBI:57306"/>
        <dbReference type="ChEBI" id="CHEBI:57307"/>
        <dbReference type="EC" id="1.3.5.3"/>
    </reaction>
</comment>
<dbReference type="OrthoDB" id="9795729at2"/>
<dbReference type="Proteomes" id="UP000191116">
    <property type="component" value="Unassembled WGS sequence"/>
</dbReference>
<dbReference type="EMBL" id="FUWP01000039">
    <property type="protein sequence ID" value="SKA57272.1"/>
    <property type="molecule type" value="Genomic_DNA"/>
</dbReference>
<comment type="pathway">
    <text evidence="7">Porphyrin-containing compound metabolism; protoporphyrin-IX biosynthesis; protoporphyrin-IX from protoporphyrinogen-IX: step 1/1.</text>
</comment>
<comment type="similarity">
    <text evidence="7">Belongs to the HemG family.</text>
</comment>
<evidence type="ECO:0000256" key="4">
    <source>
        <dbReference type="ARBA" id="ARBA00023002"/>
    </source>
</evidence>
<evidence type="ECO:0000256" key="3">
    <source>
        <dbReference type="ARBA" id="ARBA00022741"/>
    </source>
</evidence>
<evidence type="ECO:0000256" key="6">
    <source>
        <dbReference type="ARBA" id="ARBA00023244"/>
    </source>
</evidence>
<keyword evidence="3 7" id="KW-0547">Nucleotide-binding</keyword>
<dbReference type="Pfam" id="PF12724">
    <property type="entry name" value="Flavodoxin_5"/>
    <property type="match status" value="1"/>
</dbReference>
<organism evidence="9 10">
    <name type="scientific">Photobacterium toruni</name>
    <dbReference type="NCBI Taxonomy" id="1935446"/>
    <lineage>
        <taxon>Bacteria</taxon>
        <taxon>Pseudomonadati</taxon>
        <taxon>Pseudomonadota</taxon>
        <taxon>Gammaproteobacteria</taxon>
        <taxon>Vibrionales</taxon>
        <taxon>Vibrionaceae</taxon>
        <taxon>Photobacterium</taxon>
    </lineage>
</organism>
<evidence type="ECO:0000313" key="10">
    <source>
        <dbReference type="Proteomes" id="UP000191116"/>
    </source>
</evidence>
<comment type="cofactor">
    <cofactor evidence="7">
        <name>FMN</name>
        <dbReference type="ChEBI" id="CHEBI:58210"/>
    </cofactor>
    <text evidence="7">Binds 1 FMN non-covalently per subunit.</text>
</comment>
<gene>
    <name evidence="7 9" type="primary">hemG</name>
    <name evidence="9" type="ORF">CZ814_03848</name>
</gene>
<dbReference type="PANTHER" id="PTHR38030">
    <property type="entry name" value="PROTOPORPHYRINOGEN IX DEHYDROGENASE [MENAQUINONE]"/>
    <property type="match status" value="1"/>
</dbReference>
<dbReference type="GO" id="GO:0006782">
    <property type="term" value="P:protoporphyrinogen IX biosynthetic process"/>
    <property type="evidence" value="ECO:0007669"/>
    <property type="project" value="UniProtKB-UniRule"/>
</dbReference>
<dbReference type="AlphaFoldDB" id="A0A1T4UX59"/>
<comment type="subcellular location">
    <subcellularLocation>
        <location evidence="7">Cell membrane</location>
        <topology evidence="7">Peripheral membrane protein</topology>
    </subcellularLocation>
</comment>